<sequence length="230" mass="26523">MVSLKLLFTVALLQIVIEMCHGMCDQRPFGGKLKCCTKKDSNCFVKVNNSRRRGNQNTICYCDDYCKFTNDCCSDVSKVKSLCRRQAKNCEVSSWQAWGKCSAKCGIGFMKRTRRILQTPENGGESCPVLRQTRGCNVNRCDNTKNKYKAAIVLPINFRREKFGDYGYENILPAINENDNNVQSDYINRPTYSYCVHYRHSYKREMPVKTRGQPRFKLRFQSALSVNHVS</sequence>
<dbReference type="InterPro" id="IPR000884">
    <property type="entry name" value="TSP1_rpt"/>
</dbReference>
<dbReference type="PANTHER" id="PTHR20920">
    <property type="entry name" value="RPE-SPONDIN"/>
    <property type="match status" value="1"/>
</dbReference>
<dbReference type="SUPFAM" id="SSF82895">
    <property type="entry name" value="TSP-1 type 1 repeat"/>
    <property type="match status" value="1"/>
</dbReference>
<dbReference type="InterPro" id="IPR036383">
    <property type="entry name" value="TSP1_rpt_sf"/>
</dbReference>
<dbReference type="Pfam" id="PF19028">
    <property type="entry name" value="TSP1_spondin"/>
    <property type="match status" value="1"/>
</dbReference>
<dbReference type="SMART" id="SM00209">
    <property type="entry name" value="TSP1"/>
    <property type="match status" value="1"/>
</dbReference>
<evidence type="ECO:0000256" key="1">
    <source>
        <dbReference type="ARBA" id="ARBA00022729"/>
    </source>
</evidence>
<feature type="signal peptide" evidence="4">
    <location>
        <begin position="1"/>
        <end position="22"/>
    </location>
</feature>
<organism evidence="6 7">
    <name type="scientific">Clytia hemisphaerica</name>
    <dbReference type="NCBI Taxonomy" id="252671"/>
    <lineage>
        <taxon>Eukaryota</taxon>
        <taxon>Metazoa</taxon>
        <taxon>Cnidaria</taxon>
        <taxon>Hydrozoa</taxon>
        <taxon>Hydroidolina</taxon>
        <taxon>Leptothecata</taxon>
        <taxon>Obeliida</taxon>
        <taxon>Clytiidae</taxon>
        <taxon>Clytia</taxon>
    </lineage>
</organism>
<keyword evidence="2" id="KW-1015">Disulfide bond</keyword>
<dbReference type="FunFam" id="2.20.100.10:FF:000134">
    <property type="entry name" value="Uncharacterized protein"/>
    <property type="match status" value="1"/>
</dbReference>
<dbReference type="Gene3D" id="2.20.100.10">
    <property type="entry name" value="Thrombospondin type-1 (TSP1) repeat"/>
    <property type="match status" value="1"/>
</dbReference>
<dbReference type="PROSITE" id="PS50092">
    <property type="entry name" value="TSP1"/>
    <property type="match status" value="1"/>
</dbReference>
<evidence type="ECO:0000313" key="7">
    <source>
        <dbReference type="Proteomes" id="UP000594262"/>
    </source>
</evidence>
<evidence type="ECO:0000313" key="6">
    <source>
        <dbReference type="EnsemblMetazoa" id="CLYHEMP004446.1"/>
    </source>
</evidence>
<dbReference type="Proteomes" id="UP000594262">
    <property type="component" value="Unplaced"/>
</dbReference>
<protein>
    <recommendedName>
        <fullName evidence="5">Spondin-like TSP1 domain-containing protein</fullName>
    </recommendedName>
</protein>
<evidence type="ECO:0000259" key="5">
    <source>
        <dbReference type="Pfam" id="PF19028"/>
    </source>
</evidence>
<accession>A0A7M5V8U5</accession>
<dbReference type="InterPro" id="IPR044004">
    <property type="entry name" value="TSP1_spondin_dom"/>
</dbReference>
<keyword evidence="3" id="KW-0325">Glycoprotein</keyword>
<reference evidence="6" key="1">
    <citation type="submission" date="2021-01" db="UniProtKB">
        <authorList>
            <consortium name="EnsemblMetazoa"/>
        </authorList>
    </citation>
    <scope>IDENTIFICATION</scope>
</reference>
<keyword evidence="7" id="KW-1185">Reference proteome</keyword>
<dbReference type="AlphaFoldDB" id="A0A7M5V8U5"/>
<name>A0A7M5V8U5_9CNID</name>
<dbReference type="OrthoDB" id="98591at2759"/>
<dbReference type="EnsemblMetazoa" id="CLYHEMT004446.1">
    <property type="protein sequence ID" value="CLYHEMP004446.1"/>
    <property type="gene ID" value="CLYHEMG004446"/>
</dbReference>
<feature type="chain" id="PRO_5029506722" description="Spondin-like TSP1 domain-containing protein" evidence="4">
    <location>
        <begin position="23"/>
        <end position="230"/>
    </location>
</feature>
<evidence type="ECO:0000256" key="2">
    <source>
        <dbReference type="ARBA" id="ARBA00023157"/>
    </source>
</evidence>
<dbReference type="InterPro" id="IPR039942">
    <property type="entry name" value="SBSPO"/>
</dbReference>
<proteinExistence type="predicted"/>
<evidence type="ECO:0000256" key="3">
    <source>
        <dbReference type="ARBA" id="ARBA00023180"/>
    </source>
</evidence>
<evidence type="ECO:0000256" key="4">
    <source>
        <dbReference type="SAM" id="SignalP"/>
    </source>
</evidence>
<keyword evidence="1 4" id="KW-0732">Signal</keyword>
<dbReference type="PANTHER" id="PTHR20920:SF5">
    <property type="entry name" value="SMB DOMAIN-CONTAINING PROTEIN"/>
    <property type="match status" value="1"/>
</dbReference>
<feature type="domain" description="Spondin-like TSP1" evidence="5">
    <location>
        <begin position="90"/>
        <end position="141"/>
    </location>
</feature>